<gene>
    <name evidence="1" type="ORF">QLQ22_13825</name>
</gene>
<sequence length="298" mass="34171">MKAVLLVGHGSRDSEGNEQVRKTIEDLKPQLDRELLIETCFLEFETPTIEQGIQTCVEKGATSVFIIPMMLLAAGHSKIHIPAAIDEAKVKYPEVHFTYGRPFGIHEETVEICKDRLEEADGNITEPEHNTAVILLGRGGSDPDANSDLYKIARLLWEKLNYRLVEPAFMGVTDPLIKEGVERCIKLGAKKIIILPYFLFTGILIKRLENMMEEFGNEHPGIDFKLAGYFGFHSRLKTILKDRIEESLQGDVKMNCDTCLYRIEAMEHIDHHHHHDHDHDHDHHQHEHHNHHHEAQKL</sequence>
<reference evidence="2" key="1">
    <citation type="journal article" date="2025" name="Aquaculture">
        <title>Assessment of the bioflocculant production and safety properties of Metabacillus hrfriensis sp. nov. based on phenotypic and whole-genome sequencing analysis.</title>
        <authorList>
            <person name="Zhang R."/>
            <person name="Zhao Z."/>
            <person name="Luo L."/>
            <person name="Wang S."/>
            <person name="Guo K."/>
            <person name="Xu W."/>
        </authorList>
    </citation>
    <scope>NUCLEOTIDE SEQUENCE [LARGE SCALE GENOMIC DNA]</scope>
    <source>
        <strain evidence="2">CT-WN-B3</strain>
    </source>
</reference>
<evidence type="ECO:0000313" key="1">
    <source>
        <dbReference type="EMBL" id="WHZ55802.1"/>
    </source>
</evidence>
<dbReference type="EMBL" id="CP126116">
    <property type="protein sequence ID" value="WHZ55802.1"/>
    <property type="molecule type" value="Genomic_DNA"/>
</dbReference>
<proteinExistence type="predicted"/>
<organism evidence="1 2">
    <name type="scientific">Metabacillus hrfriensis</name>
    <dbReference type="NCBI Taxonomy" id="3048891"/>
    <lineage>
        <taxon>Bacteria</taxon>
        <taxon>Bacillati</taxon>
        <taxon>Bacillota</taxon>
        <taxon>Bacilli</taxon>
        <taxon>Bacillales</taxon>
        <taxon>Bacillaceae</taxon>
        <taxon>Metabacillus</taxon>
    </lineage>
</organism>
<keyword evidence="2" id="KW-1185">Reference proteome</keyword>
<name>A0ACD4R6Q2_9BACI</name>
<dbReference type="Proteomes" id="UP001226091">
    <property type="component" value="Chromosome"/>
</dbReference>
<protein>
    <submittedName>
        <fullName evidence="1">Sirohydrochlorin chelatase</fullName>
    </submittedName>
</protein>
<evidence type="ECO:0000313" key="2">
    <source>
        <dbReference type="Proteomes" id="UP001226091"/>
    </source>
</evidence>
<accession>A0ACD4R6Q2</accession>